<comment type="caution">
    <text evidence="2">The sequence shown here is derived from an EMBL/GenBank/DDBJ whole genome shotgun (WGS) entry which is preliminary data.</text>
</comment>
<protein>
    <recommendedName>
        <fullName evidence="4">Prenyltransferase</fullName>
    </recommendedName>
</protein>
<feature type="transmembrane region" description="Helical" evidence="1">
    <location>
        <begin position="48"/>
        <end position="69"/>
    </location>
</feature>
<dbReference type="Proteomes" id="UP000236654">
    <property type="component" value="Unassembled WGS sequence"/>
</dbReference>
<evidence type="ECO:0000256" key="1">
    <source>
        <dbReference type="SAM" id="Phobius"/>
    </source>
</evidence>
<feature type="transmembrane region" description="Helical" evidence="1">
    <location>
        <begin position="135"/>
        <end position="153"/>
    </location>
</feature>
<organism evidence="2 3">
    <name type="scientific">Brumimicrobium salinarum</name>
    <dbReference type="NCBI Taxonomy" id="2058658"/>
    <lineage>
        <taxon>Bacteria</taxon>
        <taxon>Pseudomonadati</taxon>
        <taxon>Bacteroidota</taxon>
        <taxon>Flavobacteriia</taxon>
        <taxon>Flavobacteriales</taxon>
        <taxon>Crocinitomicaceae</taxon>
        <taxon>Brumimicrobium</taxon>
    </lineage>
</organism>
<keyword evidence="1" id="KW-0812">Transmembrane</keyword>
<feature type="transmembrane region" description="Helical" evidence="1">
    <location>
        <begin position="6"/>
        <end position="27"/>
    </location>
</feature>
<evidence type="ECO:0000313" key="2">
    <source>
        <dbReference type="EMBL" id="PKR81873.1"/>
    </source>
</evidence>
<keyword evidence="1" id="KW-1133">Transmembrane helix</keyword>
<keyword evidence="1" id="KW-0472">Membrane</keyword>
<proteinExistence type="predicted"/>
<feature type="transmembrane region" description="Helical" evidence="1">
    <location>
        <begin position="75"/>
        <end position="92"/>
    </location>
</feature>
<gene>
    <name evidence="2" type="ORF">CW751_00615</name>
</gene>
<evidence type="ECO:0008006" key="4">
    <source>
        <dbReference type="Google" id="ProtNLM"/>
    </source>
</evidence>
<accession>A0A2I0R5L6</accession>
<dbReference type="AlphaFoldDB" id="A0A2I0R5L6"/>
<reference evidence="2 3" key="1">
    <citation type="submission" date="2017-12" db="EMBL/GenBank/DDBJ databases">
        <title>The draft genome sequence of Brumimicrobium saltpan LHR20.</title>
        <authorList>
            <person name="Do Z.-J."/>
            <person name="Luo H.-R."/>
        </authorList>
    </citation>
    <scope>NUCLEOTIDE SEQUENCE [LARGE SCALE GENOMIC DNA]</scope>
    <source>
        <strain evidence="2 3">LHR20</strain>
    </source>
</reference>
<evidence type="ECO:0000313" key="3">
    <source>
        <dbReference type="Proteomes" id="UP000236654"/>
    </source>
</evidence>
<sequence>MGNPHDIGIGITVFFATLFIYNIQRILRLGEIKVKSSDRHHWLENHTVFIKILAGIGIIGSVLTYFLVLGWNIDFWFLAFSAIIGVLYAMKIHPKSMALRDIPYAKIYLIAAQWALVSVYWPYMRIADTTDFPVGLGLSIFFFILAATVPFDIRDLVYDGKQKSTIPQIFGVKGAKIIALVFAGLSAMSLYLFFPEVVHLWVFYGCYLVLGMLIVGSRTNRHEMYYSGIIDGWIIAYGLLIYFL</sequence>
<feature type="transmembrane region" description="Helical" evidence="1">
    <location>
        <begin position="224"/>
        <end position="243"/>
    </location>
</feature>
<keyword evidence="3" id="KW-1185">Reference proteome</keyword>
<feature type="transmembrane region" description="Helical" evidence="1">
    <location>
        <begin position="174"/>
        <end position="194"/>
    </location>
</feature>
<feature type="transmembrane region" description="Helical" evidence="1">
    <location>
        <begin position="104"/>
        <end position="123"/>
    </location>
</feature>
<feature type="transmembrane region" description="Helical" evidence="1">
    <location>
        <begin position="200"/>
        <end position="217"/>
    </location>
</feature>
<dbReference type="EMBL" id="PJNI01000001">
    <property type="protein sequence ID" value="PKR81873.1"/>
    <property type="molecule type" value="Genomic_DNA"/>
</dbReference>
<name>A0A2I0R5L6_9FLAO</name>